<dbReference type="SMART" id="SM00382">
    <property type="entry name" value="AAA"/>
    <property type="match status" value="1"/>
</dbReference>
<evidence type="ECO:0000256" key="4">
    <source>
        <dbReference type="ARBA" id="ARBA00022840"/>
    </source>
</evidence>
<dbReference type="AlphaFoldDB" id="A0A838XXD3"/>
<dbReference type="GO" id="GO:0016887">
    <property type="term" value="F:ATP hydrolysis activity"/>
    <property type="evidence" value="ECO:0007669"/>
    <property type="project" value="InterPro"/>
</dbReference>
<name>A0A838XXD3_9HYPH</name>
<dbReference type="SUPFAM" id="SSF52540">
    <property type="entry name" value="P-loop containing nucleoside triphosphate hydrolases"/>
    <property type="match status" value="1"/>
</dbReference>
<feature type="domain" description="ABC transporter" evidence="6">
    <location>
        <begin position="2"/>
        <end position="231"/>
    </location>
</feature>
<dbReference type="InterPro" id="IPR017871">
    <property type="entry name" value="ABC_transporter-like_CS"/>
</dbReference>
<evidence type="ECO:0000256" key="2">
    <source>
        <dbReference type="ARBA" id="ARBA00022448"/>
    </source>
</evidence>
<evidence type="ECO:0000259" key="6">
    <source>
        <dbReference type="PROSITE" id="PS50893"/>
    </source>
</evidence>
<evidence type="ECO:0000256" key="3">
    <source>
        <dbReference type="ARBA" id="ARBA00022741"/>
    </source>
</evidence>
<evidence type="ECO:0000256" key="5">
    <source>
        <dbReference type="ARBA" id="ARBA00022970"/>
    </source>
</evidence>
<proteinExistence type="inferred from homology"/>
<dbReference type="CDD" id="cd03224">
    <property type="entry name" value="ABC_TM1139_LivF_branched"/>
    <property type="match status" value="1"/>
</dbReference>
<evidence type="ECO:0000313" key="7">
    <source>
        <dbReference type="EMBL" id="MBA4611450.1"/>
    </source>
</evidence>
<protein>
    <submittedName>
        <fullName evidence="7">ABC transporter ATP-binding protein</fullName>
    </submittedName>
</protein>
<keyword evidence="4 7" id="KW-0067">ATP-binding</keyword>
<dbReference type="PROSITE" id="PS50893">
    <property type="entry name" value="ABC_TRANSPORTER_2"/>
    <property type="match status" value="1"/>
</dbReference>
<dbReference type="InterPro" id="IPR003439">
    <property type="entry name" value="ABC_transporter-like_ATP-bd"/>
</dbReference>
<accession>A0A838XXD3</accession>
<organism evidence="7 8">
    <name type="scientific">Stappia taiwanensis</name>
    <dbReference type="NCBI Taxonomy" id="992267"/>
    <lineage>
        <taxon>Bacteria</taxon>
        <taxon>Pseudomonadati</taxon>
        <taxon>Pseudomonadota</taxon>
        <taxon>Alphaproteobacteria</taxon>
        <taxon>Hyphomicrobiales</taxon>
        <taxon>Stappiaceae</taxon>
        <taxon>Stappia</taxon>
    </lineage>
</organism>
<dbReference type="InterPro" id="IPR027417">
    <property type="entry name" value="P-loop_NTPase"/>
</dbReference>
<dbReference type="GO" id="GO:0015807">
    <property type="term" value="P:L-amino acid transport"/>
    <property type="evidence" value="ECO:0007669"/>
    <property type="project" value="TreeGrafter"/>
</dbReference>
<dbReference type="PROSITE" id="PS00211">
    <property type="entry name" value="ABC_TRANSPORTER_1"/>
    <property type="match status" value="1"/>
</dbReference>
<reference evidence="7 8" key="2">
    <citation type="submission" date="2020-08" db="EMBL/GenBank/DDBJ databases">
        <title>Stappia taiwanensis sp. nov., isolated from a coastal thermal spring.</title>
        <authorList>
            <person name="Kampfer P."/>
        </authorList>
    </citation>
    <scope>NUCLEOTIDE SEQUENCE [LARGE SCALE GENOMIC DNA]</scope>
    <source>
        <strain evidence="7 8">DSM 23284</strain>
    </source>
</reference>
<dbReference type="Proteomes" id="UP000559404">
    <property type="component" value="Unassembled WGS sequence"/>
</dbReference>
<dbReference type="PANTHER" id="PTHR43820:SF2">
    <property type="entry name" value="ABC TRANSPORTER ATP-BINDING PROTEIN"/>
    <property type="match status" value="1"/>
</dbReference>
<keyword evidence="2" id="KW-0813">Transport</keyword>
<dbReference type="InterPro" id="IPR003593">
    <property type="entry name" value="AAA+_ATPase"/>
</dbReference>
<sequence>MLSLRGLHAFYGLSHVLHGVDLDVGEGEIVALLGRNGVGRSTLCKAVMAIVERQGSIRVRGRETIGLEPHRVARLGLGYVPEERAVFPGLTVEQNLLLGRHGAASARSWQLEEVYELFPSLRRRSDTHAEVLSGGEQQMLSICRALMSGPELMIVDEPTEGLAPLIVEQVGDLLAEIARRGVAILLVEQKLTIAMRIAHRVYVMGHGRTVFEGSPDELRTDEAIRKAWLEV</sequence>
<dbReference type="InterPro" id="IPR052156">
    <property type="entry name" value="BCAA_Transport_ATP-bd_LivF"/>
</dbReference>
<keyword evidence="3" id="KW-0547">Nucleotide-binding</keyword>
<gene>
    <name evidence="7" type="ORF">H1W37_07305</name>
</gene>
<keyword evidence="5" id="KW-0029">Amino-acid transport</keyword>
<reference evidence="7 8" key="1">
    <citation type="submission" date="2020-07" db="EMBL/GenBank/DDBJ databases">
        <authorList>
            <person name="Li M."/>
        </authorList>
    </citation>
    <scope>NUCLEOTIDE SEQUENCE [LARGE SCALE GENOMIC DNA]</scope>
    <source>
        <strain evidence="7 8">DSM 23284</strain>
    </source>
</reference>
<evidence type="ECO:0000256" key="1">
    <source>
        <dbReference type="ARBA" id="ARBA00005417"/>
    </source>
</evidence>
<dbReference type="Gene3D" id="3.40.50.300">
    <property type="entry name" value="P-loop containing nucleotide triphosphate hydrolases"/>
    <property type="match status" value="1"/>
</dbReference>
<dbReference type="GO" id="GO:0005524">
    <property type="term" value="F:ATP binding"/>
    <property type="evidence" value="ECO:0007669"/>
    <property type="project" value="UniProtKB-KW"/>
</dbReference>
<keyword evidence="8" id="KW-1185">Reference proteome</keyword>
<dbReference type="RefSeq" id="WP_181759785.1">
    <property type="nucleotide sequence ID" value="NZ_BMCR01000006.1"/>
</dbReference>
<evidence type="ECO:0000313" key="8">
    <source>
        <dbReference type="Proteomes" id="UP000559404"/>
    </source>
</evidence>
<dbReference type="Pfam" id="PF00005">
    <property type="entry name" value="ABC_tran"/>
    <property type="match status" value="1"/>
</dbReference>
<dbReference type="GO" id="GO:0015658">
    <property type="term" value="F:branched-chain amino acid transmembrane transporter activity"/>
    <property type="evidence" value="ECO:0007669"/>
    <property type="project" value="TreeGrafter"/>
</dbReference>
<comment type="caution">
    <text evidence="7">The sequence shown here is derived from an EMBL/GenBank/DDBJ whole genome shotgun (WGS) entry which is preliminary data.</text>
</comment>
<dbReference type="EMBL" id="JACEON010000005">
    <property type="protein sequence ID" value="MBA4611450.1"/>
    <property type="molecule type" value="Genomic_DNA"/>
</dbReference>
<comment type="similarity">
    <text evidence="1">Belongs to the ABC transporter superfamily.</text>
</comment>
<dbReference type="PANTHER" id="PTHR43820">
    <property type="entry name" value="HIGH-AFFINITY BRANCHED-CHAIN AMINO ACID TRANSPORT ATP-BINDING PROTEIN LIVF"/>
    <property type="match status" value="1"/>
</dbReference>